<evidence type="ECO:0000256" key="2">
    <source>
        <dbReference type="ARBA" id="ARBA00022475"/>
    </source>
</evidence>
<dbReference type="Pfam" id="PF00001">
    <property type="entry name" value="7tm_1"/>
    <property type="match status" value="1"/>
</dbReference>
<dbReference type="AlphaFoldDB" id="A0A6P7ZA29"/>
<dbReference type="GO" id="GO:0005886">
    <property type="term" value="C:plasma membrane"/>
    <property type="evidence" value="ECO:0007669"/>
    <property type="project" value="UniProtKB-SubCell"/>
</dbReference>
<keyword evidence="4 11" id="KW-1133">Transmembrane helix</keyword>
<comment type="subcellular location">
    <subcellularLocation>
        <location evidence="1">Cell membrane</location>
        <topology evidence="1">Multi-pass membrane protein</topology>
    </subcellularLocation>
</comment>
<dbReference type="Proteomes" id="UP000515156">
    <property type="component" value="Chromosome 10"/>
</dbReference>
<evidence type="ECO:0000313" key="14">
    <source>
        <dbReference type="RefSeq" id="XP_030072285.1"/>
    </source>
</evidence>
<dbReference type="FunFam" id="1.20.1070.10:FF:000142">
    <property type="entry name" value="G protein-coupled receptor 55"/>
    <property type="match status" value="1"/>
</dbReference>
<dbReference type="RefSeq" id="XP_030072285.1">
    <property type="nucleotide sequence ID" value="XM_030216425.1"/>
</dbReference>
<keyword evidence="5 10" id="KW-0297">G-protein coupled receptor</keyword>
<evidence type="ECO:0000259" key="12">
    <source>
        <dbReference type="PROSITE" id="PS50262"/>
    </source>
</evidence>
<dbReference type="PROSITE" id="PS50262">
    <property type="entry name" value="G_PROTEIN_RECEP_F1_2"/>
    <property type="match status" value="1"/>
</dbReference>
<dbReference type="InterPro" id="IPR044734">
    <property type="entry name" value="GPR35_7tmA"/>
</dbReference>
<dbReference type="KEGG" id="muo:115478817"/>
<organism evidence="13 14">
    <name type="scientific">Microcaecilia unicolor</name>
    <dbReference type="NCBI Taxonomy" id="1415580"/>
    <lineage>
        <taxon>Eukaryota</taxon>
        <taxon>Metazoa</taxon>
        <taxon>Chordata</taxon>
        <taxon>Craniata</taxon>
        <taxon>Vertebrata</taxon>
        <taxon>Euteleostomi</taxon>
        <taxon>Amphibia</taxon>
        <taxon>Gymnophiona</taxon>
        <taxon>Siphonopidae</taxon>
        <taxon>Microcaecilia</taxon>
    </lineage>
</organism>
<reference evidence="14" key="1">
    <citation type="submission" date="2025-08" db="UniProtKB">
        <authorList>
            <consortium name="RefSeq"/>
        </authorList>
    </citation>
    <scope>IDENTIFICATION</scope>
</reference>
<dbReference type="OrthoDB" id="6086428at2759"/>
<dbReference type="GO" id="GO:0007200">
    <property type="term" value="P:phospholipase C-activating G protein-coupled receptor signaling pathway"/>
    <property type="evidence" value="ECO:0007669"/>
    <property type="project" value="TreeGrafter"/>
</dbReference>
<keyword evidence="9 10" id="KW-0807">Transducer</keyword>
<dbReference type="CDD" id="cd15164">
    <property type="entry name" value="7tmA_GPR35-like"/>
    <property type="match status" value="1"/>
</dbReference>
<keyword evidence="13" id="KW-1185">Reference proteome</keyword>
<feature type="transmembrane region" description="Helical" evidence="11">
    <location>
        <begin position="54"/>
        <end position="75"/>
    </location>
</feature>
<dbReference type="GO" id="GO:0035025">
    <property type="term" value="P:positive regulation of Rho protein signal transduction"/>
    <property type="evidence" value="ECO:0007669"/>
    <property type="project" value="TreeGrafter"/>
</dbReference>
<evidence type="ECO:0000256" key="5">
    <source>
        <dbReference type="ARBA" id="ARBA00023040"/>
    </source>
</evidence>
<proteinExistence type="inferred from homology"/>
<evidence type="ECO:0000256" key="6">
    <source>
        <dbReference type="ARBA" id="ARBA00023136"/>
    </source>
</evidence>
<evidence type="ECO:0000256" key="10">
    <source>
        <dbReference type="RuleBase" id="RU000688"/>
    </source>
</evidence>
<feature type="transmembrane region" description="Helical" evidence="11">
    <location>
        <begin position="87"/>
        <end position="105"/>
    </location>
</feature>
<dbReference type="InParanoid" id="A0A6P7ZA29"/>
<evidence type="ECO:0000256" key="11">
    <source>
        <dbReference type="SAM" id="Phobius"/>
    </source>
</evidence>
<dbReference type="GO" id="GO:0004950">
    <property type="term" value="F:chemokine receptor activity"/>
    <property type="evidence" value="ECO:0007669"/>
    <property type="project" value="InterPro"/>
</dbReference>
<feature type="transmembrane region" description="Helical" evidence="11">
    <location>
        <begin position="165"/>
        <end position="185"/>
    </location>
</feature>
<evidence type="ECO:0000313" key="13">
    <source>
        <dbReference type="Proteomes" id="UP000515156"/>
    </source>
</evidence>
<evidence type="ECO:0000256" key="8">
    <source>
        <dbReference type="ARBA" id="ARBA00023180"/>
    </source>
</evidence>
<evidence type="ECO:0000256" key="9">
    <source>
        <dbReference type="ARBA" id="ARBA00023224"/>
    </source>
</evidence>
<keyword evidence="6 11" id="KW-0472">Membrane</keyword>
<dbReference type="PRINTS" id="PR00237">
    <property type="entry name" value="GPCRRHODOPSN"/>
</dbReference>
<dbReference type="Gene3D" id="1.20.1070.10">
    <property type="entry name" value="Rhodopsin 7-helix transmembrane proteins"/>
    <property type="match status" value="1"/>
</dbReference>
<evidence type="ECO:0000256" key="3">
    <source>
        <dbReference type="ARBA" id="ARBA00022692"/>
    </source>
</evidence>
<name>A0A6P7ZA29_9AMPH</name>
<evidence type="ECO:0000256" key="7">
    <source>
        <dbReference type="ARBA" id="ARBA00023170"/>
    </source>
</evidence>
<dbReference type="InterPro" id="IPR000276">
    <property type="entry name" value="GPCR_Rhodpsn"/>
</dbReference>
<feature type="transmembrane region" description="Helical" evidence="11">
    <location>
        <begin position="125"/>
        <end position="144"/>
    </location>
</feature>
<dbReference type="PROSITE" id="PS00237">
    <property type="entry name" value="G_PROTEIN_RECEP_F1_1"/>
    <property type="match status" value="1"/>
</dbReference>
<comment type="similarity">
    <text evidence="10">Belongs to the G-protein coupled receptor 1 family.</text>
</comment>
<protein>
    <submittedName>
        <fullName evidence="14">G-protein coupled receptor 35-like isoform X1</fullName>
    </submittedName>
</protein>
<feature type="transmembrane region" description="Helical" evidence="11">
    <location>
        <begin position="205"/>
        <end position="230"/>
    </location>
</feature>
<dbReference type="PANTHER" id="PTHR24232">
    <property type="entry name" value="G-PROTEIN COUPLED RECEPTOR"/>
    <property type="match status" value="1"/>
</dbReference>
<dbReference type="InterPro" id="IPR017452">
    <property type="entry name" value="GPCR_Rhodpsn_7TM"/>
</dbReference>
<feature type="domain" description="G-protein coupled receptors family 1 profile" evidence="12">
    <location>
        <begin position="67"/>
        <end position="313"/>
    </location>
</feature>
<keyword evidence="2" id="KW-1003">Cell membrane</keyword>
<dbReference type="PANTHER" id="PTHR24232:SF97">
    <property type="entry name" value="G-PROTEIN COUPLED RECEPTORS FAMILY 1 PROFILE DOMAIN-CONTAINING PROTEIN"/>
    <property type="match status" value="1"/>
</dbReference>
<sequence length="350" mass="40921">MARQQSPTPWCLERTPFHQSHFSFLILCHITSSWRMNCTNSSIKLDETHQIFQLIVYIPLFLFGIICNSLAFWVFCCKLKTWTETRVYMTNLIISDCCLLFTFPFRIYSYKRKWDLGNKLCSALLSIYFGNMYMSIFTITLIAIDRYIAIKHPLKTKNWRSPLKAAAICGFLWILLISFFIYTALKYKNFQHTFCFQKSSTDPFHLVLTFIAVGFLVPLIIQSFCSIQIIRCLKNKEIMDLHEKRVIKKVIWIVSANLAVFIICFLPVHVAYLVRYVIETIGAGCFVRLNVHKFVHVATYLANANCFLDAVCYYFVAKEFWEASSLFSKIKFAQFSQDDQYKASQLSTQQ</sequence>
<gene>
    <name evidence="14" type="primary">LOC115478817</name>
</gene>
<dbReference type="SUPFAM" id="SSF81321">
    <property type="entry name" value="Family A G protein-coupled receptor-like"/>
    <property type="match status" value="1"/>
</dbReference>
<dbReference type="FunCoup" id="A0A6P7ZA29">
    <property type="interactions" value="801"/>
</dbReference>
<keyword evidence="8" id="KW-0325">Glycoprotein</keyword>
<keyword evidence="7 10" id="KW-0675">Receptor</keyword>
<evidence type="ECO:0000256" key="1">
    <source>
        <dbReference type="ARBA" id="ARBA00004651"/>
    </source>
</evidence>
<feature type="transmembrane region" description="Helical" evidence="11">
    <location>
        <begin position="250"/>
        <end position="274"/>
    </location>
</feature>
<evidence type="ECO:0000256" key="4">
    <source>
        <dbReference type="ARBA" id="ARBA00022989"/>
    </source>
</evidence>
<keyword evidence="3 10" id="KW-0812">Transmembrane</keyword>
<accession>A0A6P7ZA29</accession>
<dbReference type="GeneID" id="115478817"/>